<evidence type="ECO:0000313" key="4">
    <source>
        <dbReference type="EMBL" id="RZC80034.1"/>
    </source>
</evidence>
<dbReference type="Gene3D" id="2.70.150.10">
    <property type="entry name" value="Calcium-transporting ATPase, cytoplasmic transduction domain A"/>
    <property type="match status" value="1"/>
</dbReference>
<evidence type="ECO:0000313" key="5">
    <source>
        <dbReference type="Proteomes" id="UP000316621"/>
    </source>
</evidence>
<dbReference type="Proteomes" id="UP000316621">
    <property type="component" value="Chromosome 10"/>
</dbReference>
<keyword evidence="2" id="KW-0813">Transport</keyword>
<dbReference type="Gramene" id="RZC80034">
    <property type="protein sequence ID" value="RZC80034"/>
    <property type="gene ID" value="C5167_042608"/>
</dbReference>
<dbReference type="PANTHER" id="PTHR24092:SF180">
    <property type="entry name" value="PHOSPHOLIPID-TRANSPORTING ATPASE DNF1-RELATED"/>
    <property type="match status" value="1"/>
</dbReference>
<dbReference type="GO" id="GO:0045332">
    <property type="term" value="P:phospholipid translocation"/>
    <property type="evidence" value="ECO:0007669"/>
    <property type="project" value="TreeGrafter"/>
</dbReference>
<feature type="compositionally biased region" description="Low complexity" evidence="3">
    <location>
        <begin position="44"/>
        <end position="57"/>
    </location>
</feature>
<sequence>MSGGGGGWEKVKSSSRSFDLGGGNGGGGIVIGRERLRSIDLSDHSSSPSPNSAGSSAPVIPPTRTVTLGRVEPQHPAHRSIVCNDREANFLVRFKFFDQCSPVSPITNVVPLSLVLFASLVKEAWEDWKRLHNDKAINKTAIDALQDKDWETISWKQLQVGDIVRVKQDSNFPADLLFLASTNPDGGKYNVSNQITHCTLSLGI</sequence>
<dbReference type="GO" id="GO:0140326">
    <property type="term" value="F:ATPase-coupled intramembrane lipid transporter activity"/>
    <property type="evidence" value="ECO:0007669"/>
    <property type="project" value="TreeGrafter"/>
</dbReference>
<name>A0A4Y7L3B0_PAPSO</name>
<reference evidence="4 5" key="1">
    <citation type="journal article" date="2018" name="Science">
        <title>The opium poppy genome and morphinan production.</title>
        <authorList>
            <person name="Guo L."/>
            <person name="Winzer T."/>
            <person name="Yang X."/>
            <person name="Li Y."/>
            <person name="Ning Z."/>
            <person name="He Z."/>
            <person name="Teodor R."/>
            <person name="Lu Y."/>
            <person name="Bowser T.A."/>
            <person name="Graham I.A."/>
            <person name="Ye K."/>
        </authorList>
    </citation>
    <scope>NUCLEOTIDE SEQUENCE [LARGE SCALE GENOMIC DNA]</scope>
    <source>
        <strain evidence="5">cv. HN1</strain>
        <tissue evidence="4">Leaves</tissue>
    </source>
</reference>
<keyword evidence="5" id="KW-1185">Reference proteome</keyword>
<dbReference type="GO" id="GO:0000139">
    <property type="term" value="C:Golgi membrane"/>
    <property type="evidence" value="ECO:0007669"/>
    <property type="project" value="GOC"/>
</dbReference>
<organism evidence="4 5">
    <name type="scientific">Papaver somniferum</name>
    <name type="common">Opium poppy</name>
    <dbReference type="NCBI Taxonomy" id="3469"/>
    <lineage>
        <taxon>Eukaryota</taxon>
        <taxon>Viridiplantae</taxon>
        <taxon>Streptophyta</taxon>
        <taxon>Embryophyta</taxon>
        <taxon>Tracheophyta</taxon>
        <taxon>Spermatophyta</taxon>
        <taxon>Magnoliopsida</taxon>
        <taxon>Ranunculales</taxon>
        <taxon>Papaveraceae</taxon>
        <taxon>Papaveroideae</taxon>
        <taxon>Papaver</taxon>
    </lineage>
</organism>
<dbReference type="STRING" id="3469.A0A4Y7L3B0"/>
<evidence type="ECO:0000256" key="1">
    <source>
        <dbReference type="ARBA" id="ARBA00004308"/>
    </source>
</evidence>
<dbReference type="PANTHER" id="PTHR24092">
    <property type="entry name" value="PROBABLE PHOSPHOLIPID-TRANSPORTING ATPASE"/>
    <property type="match status" value="1"/>
</dbReference>
<evidence type="ECO:0000256" key="2">
    <source>
        <dbReference type="ARBA" id="ARBA00022448"/>
    </source>
</evidence>
<feature type="region of interest" description="Disordered" evidence="3">
    <location>
        <begin position="1"/>
        <end position="26"/>
    </location>
</feature>
<dbReference type="GO" id="GO:0048194">
    <property type="term" value="P:Golgi vesicle budding"/>
    <property type="evidence" value="ECO:0007669"/>
    <property type="project" value="TreeGrafter"/>
</dbReference>
<accession>A0A4Y7L3B0</accession>
<evidence type="ECO:0008006" key="6">
    <source>
        <dbReference type="Google" id="ProtNLM"/>
    </source>
</evidence>
<dbReference type="InterPro" id="IPR008250">
    <property type="entry name" value="ATPase_P-typ_transduc_dom_A_sf"/>
</dbReference>
<evidence type="ECO:0000256" key="3">
    <source>
        <dbReference type="SAM" id="MobiDB-lite"/>
    </source>
</evidence>
<feature type="region of interest" description="Disordered" evidence="3">
    <location>
        <begin position="41"/>
        <end position="63"/>
    </location>
</feature>
<dbReference type="EMBL" id="CM010724">
    <property type="protein sequence ID" value="RZC80034.1"/>
    <property type="molecule type" value="Genomic_DNA"/>
</dbReference>
<dbReference type="SUPFAM" id="SSF81653">
    <property type="entry name" value="Calcium ATPase, transduction domain A"/>
    <property type="match status" value="1"/>
</dbReference>
<proteinExistence type="predicted"/>
<dbReference type="GO" id="GO:0005802">
    <property type="term" value="C:trans-Golgi network"/>
    <property type="evidence" value="ECO:0007669"/>
    <property type="project" value="TreeGrafter"/>
</dbReference>
<comment type="subcellular location">
    <subcellularLocation>
        <location evidence="1">Endomembrane system</location>
    </subcellularLocation>
</comment>
<dbReference type="GO" id="GO:0005886">
    <property type="term" value="C:plasma membrane"/>
    <property type="evidence" value="ECO:0007669"/>
    <property type="project" value="TreeGrafter"/>
</dbReference>
<protein>
    <recommendedName>
        <fullName evidence="6">P-type ATPase N-terminal domain-containing protein</fullName>
    </recommendedName>
</protein>
<dbReference type="AlphaFoldDB" id="A0A4Y7L3B0"/>
<gene>
    <name evidence="4" type="ORF">C5167_042608</name>
</gene>